<dbReference type="PATRIC" id="fig|47853.6.peg.600"/>
<evidence type="ECO:0000313" key="2">
    <source>
        <dbReference type="Proteomes" id="UP000032254"/>
    </source>
</evidence>
<dbReference type="EMBL" id="JXSX01000001">
    <property type="protein sequence ID" value="KIR64597.1"/>
    <property type="molecule type" value="Genomic_DNA"/>
</dbReference>
<reference evidence="1 2" key="1">
    <citation type="submission" date="2015-01" db="EMBL/GenBank/DDBJ databases">
        <title>Sequencing and annotation of Micromonospora carbonacea strain JXNU-1 genome.</title>
        <authorList>
            <person name="Long Z."/>
            <person name="Huang Y."/>
            <person name="Jiang Y."/>
        </authorList>
    </citation>
    <scope>NUCLEOTIDE SEQUENCE [LARGE SCALE GENOMIC DNA]</scope>
    <source>
        <strain evidence="1 2">JXNU-1</strain>
    </source>
</reference>
<organism evidence="1 2">
    <name type="scientific">Micromonospora haikouensis</name>
    <dbReference type="NCBI Taxonomy" id="686309"/>
    <lineage>
        <taxon>Bacteria</taxon>
        <taxon>Bacillati</taxon>
        <taxon>Actinomycetota</taxon>
        <taxon>Actinomycetes</taxon>
        <taxon>Micromonosporales</taxon>
        <taxon>Micromonosporaceae</taxon>
        <taxon>Micromonospora</taxon>
    </lineage>
</organism>
<dbReference type="Proteomes" id="UP000032254">
    <property type="component" value="Unassembled WGS sequence"/>
</dbReference>
<comment type="caution">
    <text evidence="1">The sequence shown here is derived from an EMBL/GenBank/DDBJ whole genome shotgun (WGS) entry which is preliminary data.</text>
</comment>
<name>A0A0D0V0R2_9ACTN</name>
<protein>
    <submittedName>
        <fullName evidence="1">Uncharacterized protein</fullName>
    </submittedName>
</protein>
<sequence length="161" mass="15116">MGVSSGVGDVLGALEGGPVDEGFVGVRDVDVAVGDVADVGGVVEDPVDGVSGPLLPGAVGDAAFVEGGGDGAGAGAVAGVEAEDVAEDGGLAGVGDEAVVGVDEVTVGAGAAGPFAFAGFCGHATFHSVDDDVAFEFCEDGEELEHHAAEGSAGVDGFGGG</sequence>
<evidence type="ECO:0000313" key="1">
    <source>
        <dbReference type="EMBL" id="KIR64597.1"/>
    </source>
</evidence>
<dbReference type="AntiFam" id="ANF00120">
    <property type="entry name" value="Shadow ORF (opposite pinE)"/>
</dbReference>
<gene>
    <name evidence="1" type="ORF">TK50_02815</name>
</gene>
<accession>A0A0D0V0R2</accession>
<keyword evidence="2" id="KW-1185">Reference proteome</keyword>
<proteinExistence type="predicted"/>
<dbReference type="AlphaFoldDB" id="A0A0D0V0R2"/>